<dbReference type="KEGG" id="mdx:BTO20_00825"/>
<gene>
    <name evidence="5" type="ORF">BTO20_00825</name>
</gene>
<dbReference type="InterPro" id="IPR000485">
    <property type="entry name" value="AsnC-type_HTH_dom"/>
</dbReference>
<keyword evidence="3" id="KW-0804">Transcription</keyword>
<name>A0A1Y0BWP9_9MYCO</name>
<reference evidence="5 6" key="1">
    <citation type="submission" date="2017-04" db="EMBL/GenBank/DDBJ databases">
        <title>Whole Genome Sequence of 1,4-Dioxane Degrading Bacterium Mycobacterium dioxanotrophicus PH-06.</title>
        <authorList>
            <person name="He Y."/>
        </authorList>
    </citation>
    <scope>NUCLEOTIDE SEQUENCE [LARGE SCALE GENOMIC DNA]</scope>
    <source>
        <strain evidence="5 6">PH-06</strain>
    </source>
</reference>
<dbReference type="PANTHER" id="PTHR30154:SF34">
    <property type="entry name" value="TRANSCRIPTIONAL REGULATOR AZLB"/>
    <property type="match status" value="1"/>
</dbReference>
<dbReference type="InterPro" id="IPR036390">
    <property type="entry name" value="WH_DNA-bd_sf"/>
</dbReference>
<accession>A0A1Y0BWP9</accession>
<dbReference type="OrthoDB" id="4050641at2"/>
<dbReference type="EMBL" id="CP020809">
    <property type="protein sequence ID" value="ART67334.1"/>
    <property type="molecule type" value="Genomic_DNA"/>
</dbReference>
<keyword evidence="2" id="KW-0238">DNA-binding</keyword>
<dbReference type="Pfam" id="PF01037">
    <property type="entry name" value="AsnC_trans_reg"/>
    <property type="match status" value="1"/>
</dbReference>
<evidence type="ECO:0000313" key="6">
    <source>
        <dbReference type="Proteomes" id="UP000195331"/>
    </source>
</evidence>
<organism evidence="5 6">
    <name type="scientific">Mycobacterium dioxanotrophicus</name>
    <dbReference type="NCBI Taxonomy" id="482462"/>
    <lineage>
        <taxon>Bacteria</taxon>
        <taxon>Bacillati</taxon>
        <taxon>Actinomycetota</taxon>
        <taxon>Actinomycetes</taxon>
        <taxon>Mycobacteriales</taxon>
        <taxon>Mycobacteriaceae</taxon>
        <taxon>Mycobacterium</taxon>
    </lineage>
</organism>
<evidence type="ECO:0000259" key="4">
    <source>
        <dbReference type="PROSITE" id="PS50956"/>
    </source>
</evidence>
<evidence type="ECO:0000256" key="3">
    <source>
        <dbReference type="ARBA" id="ARBA00023163"/>
    </source>
</evidence>
<dbReference type="GO" id="GO:0005829">
    <property type="term" value="C:cytosol"/>
    <property type="evidence" value="ECO:0007669"/>
    <property type="project" value="TreeGrafter"/>
</dbReference>
<keyword evidence="1" id="KW-0805">Transcription regulation</keyword>
<keyword evidence="6" id="KW-1185">Reference proteome</keyword>
<dbReference type="SUPFAM" id="SSF54909">
    <property type="entry name" value="Dimeric alpha+beta barrel"/>
    <property type="match status" value="1"/>
</dbReference>
<feature type="domain" description="HTH asnC-type" evidence="4">
    <location>
        <begin position="184"/>
        <end position="244"/>
    </location>
</feature>
<dbReference type="Gene3D" id="3.30.70.920">
    <property type="match status" value="1"/>
</dbReference>
<dbReference type="SUPFAM" id="SSF46785">
    <property type="entry name" value="Winged helix' DNA-binding domain"/>
    <property type="match status" value="1"/>
</dbReference>
<dbReference type="InterPro" id="IPR036388">
    <property type="entry name" value="WH-like_DNA-bd_sf"/>
</dbReference>
<evidence type="ECO:0000256" key="1">
    <source>
        <dbReference type="ARBA" id="ARBA00023015"/>
    </source>
</evidence>
<proteinExistence type="predicted"/>
<dbReference type="Proteomes" id="UP000195331">
    <property type="component" value="Chromosome"/>
</dbReference>
<dbReference type="GO" id="GO:0043565">
    <property type="term" value="F:sequence-specific DNA binding"/>
    <property type="evidence" value="ECO:0007669"/>
    <property type="project" value="InterPro"/>
</dbReference>
<dbReference type="AlphaFoldDB" id="A0A1Y0BWP9"/>
<evidence type="ECO:0000313" key="5">
    <source>
        <dbReference type="EMBL" id="ART67334.1"/>
    </source>
</evidence>
<dbReference type="InterPro" id="IPR019887">
    <property type="entry name" value="Tscrpt_reg_AsnC/Lrp_C"/>
</dbReference>
<dbReference type="Gene3D" id="1.10.10.10">
    <property type="entry name" value="Winged helix-like DNA-binding domain superfamily/Winged helix DNA-binding domain"/>
    <property type="match status" value="2"/>
</dbReference>
<dbReference type="SMART" id="SM00344">
    <property type="entry name" value="HTH_ASNC"/>
    <property type="match status" value="1"/>
</dbReference>
<dbReference type="PROSITE" id="PS50956">
    <property type="entry name" value="HTH_ASNC_2"/>
    <property type="match status" value="1"/>
</dbReference>
<sequence length="332" mass="37240">MAQMKHIEGPLPPTDQRIVAALHVDGRASWRRIAQVLDIPERTVHRRGSDLLARKAVSVHGLADPHRIHKAEPAVVHTHCVPGKAWAVASSLARRRESVVAHLTSGTADCFVDWWSPDAQLANLLGHELGAISGVNSFTVSPIMRYLRTVHDWQPNILTADEIDELRNIPRLAEWPQFSAPIELDRTGKYILKCLVEDGRRSFEDIALRSDVSEQTVNRRIDQMRTAGLLVIRALVDPALLGFPVGALLRIAPVPENFDTVVQAIQENPMVRYAVVVMGDYQIMAEVRASSRSELYDLMFKEPWFRLSYRFETSLILATLKQSGVLALTLEQ</sequence>
<dbReference type="Pfam" id="PF13404">
    <property type="entry name" value="HTH_AsnC-type"/>
    <property type="match status" value="2"/>
</dbReference>
<dbReference type="InterPro" id="IPR011008">
    <property type="entry name" value="Dimeric_a/b-barrel"/>
</dbReference>
<dbReference type="GO" id="GO:0043200">
    <property type="term" value="P:response to amino acid"/>
    <property type="evidence" value="ECO:0007669"/>
    <property type="project" value="TreeGrafter"/>
</dbReference>
<protein>
    <recommendedName>
        <fullName evidence="4">HTH asnC-type domain-containing protein</fullName>
    </recommendedName>
</protein>
<evidence type="ECO:0000256" key="2">
    <source>
        <dbReference type="ARBA" id="ARBA00023125"/>
    </source>
</evidence>
<dbReference type="PANTHER" id="PTHR30154">
    <property type="entry name" value="LEUCINE-RESPONSIVE REGULATORY PROTEIN"/>
    <property type="match status" value="1"/>
</dbReference>
<dbReference type="InterPro" id="IPR019888">
    <property type="entry name" value="Tscrpt_reg_AsnC-like"/>
</dbReference>